<protein>
    <recommendedName>
        <fullName evidence="4">Stage 0 sporulation protein A homolog</fullName>
        <ecNumber evidence="3">2.7.13.3</ecNumber>
    </recommendedName>
</protein>
<evidence type="ECO:0000256" key="4">
    <source>
        <dbReference type="ARBA" id="ARBA00018672"/>
    </source>
</evidence>
<dbReference type="PROSITE" id="PS50109">
    <property type="entry name" value="HIS_KIN"/>
    <property type="match status" value="1"/>
</dbReference>
<dbReference type="OrthoDB" id="9810305at2"/>
<evidence type="ECO:0000256" key="2">
    <source>
        <dbReference type="ARBA" id="ARBA00004370"/>
    </source>
</evidence>
<dbReference type="PANTHER" id="PTHR43047">
    <property type="entry name" value="TWO-COMPONENT HISTIDINE PROTEIN KINASE"/>
    <property type="match status" value="1"/>
</dbReference>
<evidence type="ECO:0000256" key="1">
    <source>
        <dbReference type="ARBA" id="ARBA00000085"/>
    </source>
</evidence>
<dbReference type="SMART" id="SM00448">
    <property type="entry name" value="REC"/>
    <property type="match status" value="1"/>
</dbReference>
<sequence>MNKKENPGASRRGAAMLLLFSLAVSVLLGFAMPVHAADDGRATLRTLRVGFYPYTGYMATAADGSRSGYAYELLQDIAQHENVTFAYSCLDGNTQQAMQQLAAGQIDLIPVLRRTAERDEQFAFSAEPIGTVATMLTVKAGNRSIVAGDYDTFDGITVGMSRSGNGRNESFRAYAEEHGFRYTPVYYDTDEELSSALRNGEITAAASNRLRETKNEWIIDTFDEQSIYIAMRKDDTVTQQLVNDAISKINRNDPSWRTTLFNKYYTGSHTSSKIYLTDAEENYVIACNDADTVFTVLVNPDRYPYSYMTPDGMPTGIMVDIFQKAAGRARLRYKFLKPADRSEYKAMLADGQADFVIDLTDDMSQAENYGYKLTDSYLSAEFSWVLLRRHNGGLNNVAVAYDFSPSALEMPGLSDTAHIEYLDSFDDCLAAVHAGTVDAYYTYTYQAERTVFDDTRNELRSMLSGEQRNFCIGVRQDYDVLLRTVLNKSIDSLTRAEISTITNTYVNLGQQPFSLTRLAYQYPAIIVLTCLCVLVTAVCIALVIRAQRFRAETEKALRKAEEASVAKTEFLSNMSHDIRTPINGIMGMLDIAEDNFDNKARVRDCMTKMRGAASHLLSLINDVLDMTKIESGNMQMLDTSFDLRALLDSCCSIVEGQIVDRHMTFTKQIGPFWHPYLIGSELHIRQVLINILSNAVKYTPDGGEINFRAKETLFEEGLVHLRMEIKDNGIGMSEEFLQHIFEPFTQEQRSSRTHYKGTGLGMAITKKLVDQMHGSLDVESEPGKGSTFIVRLSLPLGTPPKAEPSVVVRHAASAAASGSSWGDASAAGAETAAPAPAAAETVLPLAGLHLLLAEDNELNSEIATTLLEEQGAKITAVENGRLALEAIQNAAPRTYDVILMDVMMPEMNGLEATRCIRAFEGKGPGEGTPIIAMTANVFADDVKACLDAGMNSHVGKPLDMKVLIGEILKYTDAR</sequence>
<dbReference type="EMBL" id="FUYF01000007">
    <property type="protein sequence ID" value="SKA85646.1"/>
    <property type="molecule type" value="Genomic_DNA"/>
</dbReference>
<dbReference type="GO" id="GO:0000155">
    <property type="term" value="F:phosphorelay sensor kinase activity"/>
    <property type="evidence" value="ECO:0007669"/>
    <property type="project" value="InterPro"/>
</dbReference>
<keyword evidence="16" id="KW-1185">Reference proteome</keyword>
<dbReference type="GeneID" id="93337995"/>
<dbReference type="SMART" id="SM00388">
    <property type="entry name" value="HisKA"/>
    <property type="match status" value="1"/>
</dbReference>
<keyword evidence="11" id="KW-1133">Transmembrane helix</keyword>
<dbReference type="STRING" id="745368.SAMN02745178_01530"/>
<dbReference type="Pfam" id="PF00512">
    <property type="entry name" value="HisKA"/>
    <property type="match status" value="1"/>
</dbReference>
<dbReference type="InterPro" id="IPR003594">
    <property type="entry name" value="HATPase_dom"/>
</dbReference>
<dbReference type="SUPFAM" id="SSF52172">
    <property type="entry name" value="CheY-like"/>
    <property type="match status" value="1"/>
</dbReference>
<evidence type="ECO:0000256" key="12">
    <source>
        <dbReference type="SAM" id="SignalP"/>
    </source>
</evidence>
<evidence type="ECO:0000256" key="7">
    <source>
        <dbReference type="ARBA" id="ARBA00022777"/>
    </source>
</evidence>
<keyword evidence="11" id="KW-0472">Membrane</keyword>
<keyword evidence="11" id="KW-0812">Transmembrane</keyword>
<evidence type="ECO:0000256" key="9">
    <source>
        <dbReference type="ARBA" id="ARBA00024867"/>
    </source>
</evidence>
<dbReference type="Gene3D" id="3.40.50.2300">
    <property type="match status" value="1"/>
</dbReference>
<comment type="catalytic activity">
    <reaction evidence="1">
        <text>ATP + protein L-histidine = ADP + protein N-phospho-L-histidine.</text>
        <dbReference type="EC" id="2.7.13.3"/>
    </reaction>
</comment>
<keyword evidence="12" id="KW-0732">Signal</keyword>
<evidence type="ECO:0000259" key="13">
    <source>
        <dbReference type="PROSITE" id="PS50109"/>
    </source>
</evidence>
<evidence type="ECO:0000256" key="5">
    <source>
        <dbReference type="ARBA" id="ARBA00022553"/>
    </source>
</evidence>
<evidence type="ECO:0000256" key="8">
    <source>
        <dbReference type="ARBA" id="ARBA00023012"/>
    </source>
</evidence>
<dbReference type="SUPFAM" id="SSF47384">
    <property type="entry name" value="Homodimeric domain of signal transducing histidine kinase"/>
    <property type="match status" value="1"/>
</dbReference>
<dbReference type="Gene3D" id="1.10.287.130">
    <property type="match status" value="1"/>
</dbReference>
<feature type="chain" id="PRO_5012436777" description="Stage 0 sporulation protein A homolog" evidence="12">
    <location>
        <begin position="37"/>
        <end position="974"/>
    </location>
</feature>
<evidence type="ECO:0000256" key="11">
    <source>
        <dbReference type="SAM" id="Phobius"/>
    </source>
</evidence>
<dbReference type="InterPro" id="IPR005467">
    <property type="entry name" value="His_kinase_dom"/>
</dbReference>
<feature type="modified residue" description="4-aspartylphosphate" evidence="10">
    <location>
        <position position="901"/>
    </location>
</feature>
<dbReference type="CDD" id="cd17546">
    <property type="entry name" value="REC_hyHK_CKI1_RcsC-like"/>
    <property type="match status" value="1"/>
</dbReference>
<dbReference type="InterPro" id="IPR036097">
    <property type="entry name" value="HisK_dim/P_sf"/>
</dbReference>
<dbReference type="Pfam" id="PF02518">
    <property type="entry name" value="HATPase_c"/>
    <property type="match status" value="1"/>
</dbReference>
<evidence type="ECO:0000313" key="16">
    <source>
        <dbReference type="Proteomes" id="UP000190286"/>
    </source>
</evidence>
<dbReference type="Gene3D" id="3.40.190.10">
    <property type="entry name" value="Periplasmic binding protein-like II"/>
    <property type="match status" value="4"/>
</dbReference>
<comment type="function">
    <text evidence="9">May play the central regulatory role in sporulation. It may be an element of the effector pathway responsible for the activation of sporulation genes in response to nutritional stress. Spo0A may act in concert with spo0H (a sigma factor) to control the expression of some genes that are critical to the sporulation process.</text>
</comment>
<dbReference type="PROSITE" id="PS50110">
    <property type="entry name" value="RESPONSE_REGULATORY"/>
    <property type="match status" value="1"/>
</dbReference>
<evidence type="ECO:0000256" key="6">
    <source>
        <dbReference type="ARBA" id="ARBA00022679"/>
    </source>
</evidence>
<dbReference type="InterPro" id="IPR011006">
    <property type="entry name" value="CheY-like_superfamily"/>
</dbReference>
<dbReference type="FunFam" id="3.30.565.10:FF:000006">
    <property type="entry name" value="Sensor histidine kinase WalK"/>
    <property type="match status" value="1"/>
</dbReference>
<dbReference type="CDD" id="cd00082">
    <property type="entry name" value="HisKA"/>
    <property type="match status" value="1"/>
</dbReference>
<dbReference type="SUPFAM" id="SSF55874">
    <property type="entry name" value="ATPase domain of HSP90 chaperone/DNA topoisomerase II/histidine kinase"/>
    <property type="match status" value="1"/>
</dbReference>
<dbReference type="SMART" id="SM00062">
    <property type="entry name" value="PBPb"/>
    <property type="match status" value="2"/>
</dbReference>
<dbReference type="Pfam" id="PF00072">
    <property type="entry name" value="Response_reg"/>
    <property type="match status" value="1"/>
</dbReference>
<dbReference type="InterPro" id="IPR001789">
    <property type="entry name" value="Sig_transdc_resp-reg_receiver"/>
</dbReference>
<evidence type="ECO:0000256" key="10">
    <source>
        <dbReference type="PROSITE-ProRule" id="PRU00169"/>
    </source>
</evidence>
<reference evidence="15 16" key="1">
    <citation type="submission" date="2017-02" db="EMBL/GenBank/DDBJ databases">
        <authorList>
            <person name="Peterson S.W."/>
        </authorList>
    </citation>
    <scope>NUCLEOTIDE SEQUENCE [LARGE SCALE GENOMIC DNA]</scope>
    <source>
        <strain evidence="15 16">ATCC 27749</strain>
    </source>
</reference>
<dbReference type="CDD" id="cd16922">
    <property type="entry name" value="HATPase_EvgS-ArcB-TorS-like"/>
    <property type="match status" value="1"/>
</dbReference>
<dbReference type="RefSeq" id="WP_078784461.1">
    <property type="nucleotide sequence ID" value="NZ_FUYF01000007.1"/>
</dbReference>
<comment type="subcellular location">
    <subcellularLocation>
        <location evidence="2">Membrane</location>
    </subcellularLocation>
</comment>
<keyword evidence="5 10" id="KW-0597">Phosphoprotein</keyword>
<feature type="signal peptide" evidence="12">
    <location>
        <begin position="1"/>
        <end position="36"/>
    </location>
</feature>
<dbReference type="SMART" id="SM00387">
    <property type="entry name" value="HATPase_c"/>
    <property type="match status" value="1"/>
</dbReference>
<feature type="domain" description="Histidine kinase" evidence="13">
    <location>
        <begin position="573"/>
        <end position="796"/>
    </location>
</feature>
<dbReference type="Pfam" id="PF00497">
    <property type="entry name" value="SBP_bac_3"/>
    <property type="match status" value="2"/>
</dbReference>
<dbReference type="AlphaFoldDB" id="A0A1T4X7W4"/>
<organism evidence="15 16">
    <name type="scientific">Gemmiger formicilis</name>
    <dbReference type="NCBI Taxonomy" id="745368"/>
    <lineage>
        <taxon>Bacteria</taxon>
        <taxon>Bacillati</taxon>
        <taxon>Bacillota</taxon>
        <taxon>Clostridia</taxon>
        <taxon>Eubacteriales</taxon>
        <taxon>Gemmiger</taxon>
    </lineage>
</organism>
<dbReference type="InterPro" id="IPR003661">
    <property type="entry name" value="HisK_dim/P_dom"/>
</dbReference>
<evidence type="ECO:0000256" key="3">
    <source>
        <dbReference type="ARBA" id="ARBA00012438"/>
    </source>
</evidence>
<proteinExistence type="predicted"/>
<keyword evidence="8" id="KW-0902">Two-component regulatory system</keyword>
<dbReference type="PRINTS" id="PR00344">
    <property type="entry name" value="BCTRLSENSOR"/>
</dbReference>
<dbReference type="InterPro" id="IPR001638">
    <property type="entry name" value="Solute-binding_3/MltF_N"/>
</dbReference>
<dbReference type="Gene3D" id="3.30.565.10">
    <property type="entry name" value="Histidine kinase-like ATPase, C-terminal domain"/>
    <property type="match status" value="1"/>
</dbReference>
<feature type="transmembrane region" description="Helical" evidence="11">
    <location>
        <begin position="520"/>
        <end position="544"/>
    </location>
</feature>
<gene>
    <name evidence="15" type="ORF">SAMN02745178_01530</name>
</gene>
<dbReference type="GO" id="GO:0016020">
    <property type="term" value="C:membrane"/>
    <property type="evidence" value="ECO:0007669"/>
    <property type="project" value="UniProtKB-SubCell"/>
</dbReference>
<dbReference type="InterPro" id="IPR004358">
    <property type="entry name" value="Sig_transdc_His_kin-like_C"/>
</dbReference>
<keyword evidence="6" id="KW-0808">Transferase</keyword>
<evidence type="ECO:0000259" key="14">
    <source>
        <dbReference type="PROSITE" id="PS50110"/>
    </source>
</evidence>
<feature type="domain" description="Response regulatory" evidence="14">
    <location>
        <begin position="849"/>
        <end position="971"/>
    </location>
</feature>
<evidence type="ECO:0000313" key="15">
    <source>
        <dbReference type="EMBL" id="SKA85646.1"/>
    </source>
</evidence>
<keyword evidence="7 15" id="KW-0418">Kinase</keyword>
<dbReference type="InterPro" id="IPR036890">
    <property type="entry name" value="HATPase_C_sf"/>
</dbReference>
<accession>A0A1T4X7W4</accession>
<dbReference type="EC" id="2.7.13.3" evidence="3"/>
<dbReference type="SUPFAM" id="SSF53850">
    <property type="entry name" value="Periplasmic binding protein-like II"/>
    <property type="match status" value="2"/>
</dbReference>
<name>A0A1T4X7W4_9FIRM</name>
<dbReference type="Proteomes" id="UP000190286">
    <property type="component" value="Unassembled WGS sequence"/>
</dbReference>